<reference evidence="1 2" key="1">
    <citation type="submission" date="2018-04" db="EMBL/GenBank/DDBJ databases">
        <title>Chitinophaga fuyangensis sp. nov., isolated from soil in a chemical factory.</title>
        <authorList>
            <person name="Chen K."/>
        </authorList>
    </citation>
    <scope>NUCLEOTIDE SEQUENCE [LARGE SCALE GENOMIC DNA]</scope>
    <source>
        <strain evidence="1 2">LY-1</strain>
    </source>
</reference>
<comment type="caution">
    <text evidence="1">The sequence shown here is derived from an EMBL/GenBank/DDBJ whole genome shotgun (WGS) entry which is preliminary data.</text>
</comment>
<gene>
    <name evidence="1" type="ORF">DCC81_24245</name>
</gene>
<name>A0A2T7BBD5_9BACT</name>
<sequence length="249" mass="27976">MRPVTVIGLAAFSALLLPAFVYGQQRISGRTLSQDSVPLAGVAITNRHSQLATTSGPDASFTLLAHPGDTILFSGINVVARYWIVPSGASRSVHDILLTPRIIDLMPVSVRNHTYKDDSIANRQEYAKAFNFHRPRVGEIIHVAPIGIAVNINQLTHLAQLKSNRHKMFFKHQLVQYEHEGFVAAHYTERLVASTVPLSGDSLTYFVNKYRPTYEQVHDWSDYDMLYFIHQSYKRYVDSLKNGTVNAPL</sequence>
<evidence type="ECO:0000313" key="1">
    <source>
        <dbReference type="EMBL" id="PUZ21705.1"/>
    </source>
</evidence>
<dbReference type="EMBL" id="QCYK01000004">
    <property type="protein sequence ID" value="PUZ21705.1"/>
    <property type="molecule type" value="Genomic_DNA"/>
</dbReference>
<evidence type="ECO:0000313" key="2">
    <source>
        <dbReference type="Proteomes" id="UP000244450"/>
    </source>
</evidence>
<dbReference type="RefSeq" id="WP_108689356.1">
    <property type="nucleotide sequence ID" value="NZ_QCYK01000004.1"/>
</dbReference>
<accession>A0A2T7BBD5</accession>
<organism evidence="1 2">
    <name type="scientific">Chitinophaga parva</name>
    <dbReference type="NCBI Taxonomy" id="2169414"/>
    <lineage>
        <taxon>Bacteria</taxon>
        <taxon>Pseudomonadati</taxon>
        <taxon>Bacteroidota</taxon>
        <taxon>Chitinophagia</taxon>
        <taxon>Chitinophagales</taxon>
        <taxon>Chitinophagaceae</taxon>
        <taxon>Chitinophaga</taxon>
    </lineage>
</organism>
<proteinExistence type="predicted"/>
<protein>
    <submittedName>
        <fullName evidence="1">Uncharacterized protein</fullName>
    </submittedName>
</protein>
<dbReference type="AlphaFoldDB" id="A0A2T7BBD5"/>
<keyword evidence="2" id="KW-1185">Reference proteome</keyword>
<dbReference type="OrthoDB" id="714262at2"/>
<dbReference type="Proteomes" id="UP000244450">
    <property type="component" value="Unassembled WGS sequence"/>
</dbReference>